<feature type="domain" description="Plastid lipid-associated protein/fibrillin conserved" evidence="3">
    <location>
        <begin position="17"/>
        <end position="176"/>
    </location>
</feature>
<dbReference type="KEGG" id="cvr:CHLNCDRAFT_134838"/>
<dbReference type="GO" id="GO:0009536">
    <property type="term" value="C:plastid"/>
    <property type="evidence" value="ECO:0007669"/>
    <property type="project" value="UniProtKB-SubCell"/>
</dbReference>
<name>E1ZGX1_CHLVA</name>
<evidence type="ECO:0000313" key="5">
    <source>
        <dbReference type="Proteomes" id="UP000008141"/>
    </source>
</evidence>
<dbReference type="OrthoDB" id="189024at2759"/>
<dbReference type="FunCoup" id="E1ZGX1">
    <property type="interactions" value="605"/>
</dbReference>
<evidence type="ECO:0000256" key="2">
    <source>
        <dbReference type="ARBA" id="ARBA00022640"/>
    </source>
</evidence>
<evidence type="ECO:0000313" key="4">
    <source>
        <dbReference type="EMBL" id="EFN55014.1"/>
    </source>
</evidence>
<sequence length="177" mass="19447">MAIFGLKLGASSARVAEAKQELLEAIAPLKRGLTATDEDRQQVERLASKLERMNPTKRPLASDLINGQWELLYTTSDSILGMSKPAFLRPSGPIYQVIDAKALTARNKETAPLFNQVSAELIPESDSKVKVQFKEFKILGLVPIKAPPSAVGELAVTYLDDELRVSRGNRGNLFVLR</sequence>
<dbReference type="RefSeq" id="XP_005847116.1">
    <property type="nucleotide sequence ID" value="XM_005847054.1"/>
</dbReference>
<dbReference type="InterPro" id="IPR039633">
    <property type="entry name" value="PAP"/>
</dbReference>
<dbReference type="Proteomes" id="UP000008141">
    <property type="component" value="Unassembled WGS sequence"/>
</dbReference>
<dbReference type="GeneID" id="17354534"/>
<dbReference type="eggNOG" id="ENOG502QSMF">
    <property type="taxonomic scope" value="Eukaryota"/>
</dbReference>
<gene>
    <name evidence="4" type="ORF">CHLNCDRAFT_134838</name>
</gene>
<dbReference type="STRING" id="554065.E1ZGX1"/>
<dbReference type="PANTHER" id="PTHR31906">
    <property type="entry name" value="PLASTID-LIPID-ASSOCIATED PROTEIN 4, CHLOROPLASTIC-RELATED"/>
    <property type="match status" value="1"/>
</dbReference>
<protein>
    <recommendedName>
        <fullName evidence="3">Plastid lipid-associated protein/fibrillin conserved domain-containing protein</fullName>
    </recommendedName>
</protein>
<evidence type="ECO:0000259" key="3">
    <source>
        <dbReference type="Pfam" id="PF04755"/>
    </source>
</evidence>
<reference evidence="4 5" key="1">
    <citation type="journal article" date="2010" name="Plant Cell">
        <title>The Chlorella variabilis NC64A genome reveals adaptation to photosymbiosis, coevolution with viruses, and cryptic sex.</title>
        <authorList>
            <person name="Blanc G."/>
            <person name="Duncan G."/>
            <person name="Agarkova I."/>
            <person name="Borodovsky M."/>
            <person name="Gurnon J."/>
            <person name="Kuo A."/>
            <person name="Lindquist E."/>
            <person name="Lucas S."/>
            <person name="Pangilinan J."/>
            <person name="Polle J."/>
            <person name="Salamov A."/>
            <person name="Terry A."/>
            <person name="Yamada T."/>
            <person name="Dunigan D.D."/>
            <person name="Grigoriev I.V."/>
            <person name="Claverie J.M."/>
            <person name="Van Etten J.L."/>
        </authorList>
    </citation>
    <scope>NUCLEOTIDE SEQUENCE [LARGE SCALE GENOMIC DNA]</scope>
    <source>
        <strain evidence="4 5">NC64A</strain>
    </source>
</reference>
<keyword evidence="5" id="KW-1185">Reference proteome</keyword>
<dbReference type="InParanoid" id="E1ZGX1"/>
<proteinExistence type="predicted"/>
<dbReference type="EMBL" id="GL433846">
    <property type="protein sequence ID" value="EFN55014.1"/>
    <property type="molecule type" value="Genomic_DNA"/>
</dbReference>
<organism evidence="5">
    <name type="scientific">Chlorella variabilis</name>
    <name type="common">Green alga</name>
    <dbReference type="NCBI Taxonomy" id="554065"/>
    <lineage>
        <taxon>Eukaryota</taxon>
        <taxon>Viridiplantae</taxon>
        <taxon>Chlorophyta</taxon>
        <taxon>core chlorophytes</taxon>
        <taxon>Trebouxiophyceae</taxon>
        <taxon>Chlorellales</taxon>
        <taxon>Chlorellaceae</taxon>
        <taxon>Chlorella clade</taxon>
        <taxon>Chlorella</taxon>
    </lineage>
</organism>
<dbReference type="Pfam" id="PF04755">
    <property type="entry name" value="PAP_fibrillin"/>
    <property type="match status" value="1"/>
</dbReference>
<keyword evidence="2" id="KW-0934">Plastid</keyword>
<accession>E1ZGX1</accession>
<dbReference type="AlphaFoldDB" id="E1ZGX1"/>
<dbReference type="InterPro" id="IPR006843">
    <property type="entry name" value="PAP/fibrillin_dom"/>
</dbReference>
<comment type="subcellular location">
    <subcellularLocation>
        <location evidence="1">Plastid</location>
    </subcellularLocation>
</comment>
<evidence type="ECO:0000256" key="1">
    <source>
        <dbReference type="ARBA" id="ARBA00004474"/>
    </source>
</evidence>
<dbReference type="OMA" id="PTHVATQ"/>